<gene>
    <name evidence="2" type="ORF">K491DRAFT_726317</name>
</gene>
<dbReference type="PANTHER" id="PTHR47843:SF2">
    <property type="entry name" value="BTB DOMAIN-CONTAINING PROTEIN"/>
    <property type="match status" value="1"/>
</dbReference>
<accession>A0A6A6TMJ0</accession>
<evidence type="ECO:0008006" key="4">
    <source>
        <dbReference type="Google" id="ProtNLM"/>
    </source>
</evidence>
<protein>
    <recommendedName>
        <fullName evidence="4">BTB domain-containing protein</fullName>
    </recommendedName>
</protein>
<dbReference type="EMBL" id="MU004298">
    <property type="protein sequence ID" value="KAF2660666.1"/>
    <property type="molecule type" value="Genomic_DNA"/>
</dbReference>
<dbReference type="InterPro" id="IPR011333">
    <property type="entry name" value="SKP1/BTB/POZ_sf"/>
</dbReference>
<feature type="region of interest" description="Disordered" evidence="1">
    <location>
        <begin position="348"/>
        <end position="373"/>
    </location>
</feature>
<evidence type="ECO:0000256" key="1">
    <source>
        <dbReference type="SAM" id="MobiDB-lite"/>
    </source>
</evidence>
<dbReference type="AlphaFoldDB" id="A0A6A6TMJ0"/>
<sequence>MFSTQANEMTSSPDNDAPSEASIRTQPPAKDFVGSTSNRPIFPKLPLNPFTGASPPVRGVSVGGKAPRSKSIFDKNNVSEPSAISEGLFGSFDSKLKPITFGIQQPFSGTKDASQTSGKKQDIRTSSDQALTLGSSFVVVVVGNDEKQTSFTVHESLLSTRTHLKVSDDGANNNKPDENREIALPTEDPDAFALYLQLLYTHRIPSKLSFKDYIDYIAKEYVSLAKLYILSQNLGDVKAKNAAVEAMLECWKEASIMPLSNHLPPGEAIHIIYNGTGKGCKARQLMVDLYAFAIGSHGHLLKDQDRYPEEFFYDLAVGALDHRHAHSPNPMVSRSATVYHEEIEEEVVKTNRGDQETGEGDTNDVVGDMPVHE</sequence>
<feature type="compositionally biased region" description="Polar residues" evidence="1">
    <location>
        <begin position="106"/>
        <end position="118"/>
    </location>
</feature>
<keyword evidence="3" id="KW-1185">Reference proteome</keyword>
<evidence type="ECO:0000313" key="2">
    <source>
        <dbReference type="EMBL" id="KAF2660666.1"/>
    </source>
</evidence>
<dbReference type="Gene3D" id="3.30.710.10">
    <property type="entry name" value="Potassium Channel Kv1.1, Chain A"/>
    <property type="match status" value="1"/>
</dbReference>
<dbReference type="OrthoDB" id="3786410at2759"/>
<dbReference type="PANTHER" id="PTHR47843">
    <property type="entry name" value="BTB DOMAIN-CONTAINING PROTEIN-RELATED"/>
    <property type="match status" value="1"/>
</dbReference>
<evidence type="ECO:0000313" key="3">
    <source>
        <dbReference type="Proteomes" id="UP000799324"/>
    </source>
</evidence>
<name>A0A6A6TMJ0_9PLEO</name>
<reference evidence="2" key="1">
    <citation type="journal article" date="2020" name="Stud. Mycol.">
        <title>101 Dothideomycetes genomes: a test case for predicting lifestyles and emergence of pathogens.</title>
        <authorList>
            <person name="Haridas S."/>
            <person name="Albert R."/>
            <person name="Binder M."/>
            <person name="Bloem J."/>
            <person name="Labutti K."/>
            <person name="Salamov A."/>
            <person name="Andreopoulos B."/>
            <person name="Baker S."/>
            <person name="Barry K."/>
            <person name="Bills G."/>
            <person name="Bluhm B."/>
            <person name="Cannon C."/>
            <person name="Castanera R."/>
            <person name="Culley D."/>
            <person name="Daum C."/>
            <person name="Ezra D."/>
            <person name="Gonzalez J."/>
            <person name="Henrissat B."/>
            <person name="Kuo A."/>
            <person name="Liang C."/>
            <person name="Lipzen A."/>
            <person name="Lutzoni F."/>
            <person name="Magnuson J."/>
            <person name="Mondo S."/>
            <person name="Nolan M."/>
            <person name="Ohm R."/>
            <person name="Pangilinan J."/>
            <person name="Park H.-J."/>
            <person name="Ramirez L."/>
            <person name="Alfaro M."/>
            <person name="Sun H."/>
            <person name="Tritt A."/>
            <person name="Yoshinaga Y."/>
            <person name="Zwiers L.-H."/>
            <person name="Turgeon B."/>
            <person name="Goodwin S."/>
            <person name="Spatafora J."/>
            <person name="Crous P."/>
            <person name="Grigoriev I."/>
        </authorList>
    </citation>
    <scope>NUCLEOTIDE SEQUENCE</scope>
    <source>
        <strain evidence="2">CBS 122681</strain>
    </source>
</reference>
<feature type="region of interest" description="Disordered" evidence="1">
    <location>
        <begin position="1"/>
        <end position="38"/>
    </location>
</feature>
<feature type="compositionally biased region" description="Polar residues" evidence="1">
    <location>
        <begin position="1"/>
        <end position="14"/>
    </location>
</feature>
<feature type="region of interest" description="Disordered" evidence="1">
    <location>
        <begin position="106"/>
        <end position="125"/>
    </location>
</feature>
<dbReference type="Proteomes" id="UP000799324">
    <property type="component" value="Unassembled WGS sequence"/>
</dbReference>
<proteinExistence type="predicted"/>
<organism evidence="2 3">
    <name type="scientific">Lophiostoma macrostomum CBS 122681</name>
    <dbReference type="NCBI Taxonomy" id="1314788"/>
    <lineage>
        <taxon>Eukaryota</taxon>
        <taxon>Fungi</taxon>
        <taxon>Dikarya</taxon>
        <taxon>Ascomycota</taxon>
        <taxon>Pezizomycotina</taxon>
        <taxon>Dothideomycetes</taxon>
        <taxon>Pleosporomycetidae</taxon>
        <taxon>Pleosporales</taxon>
        <taxon>Lophiostomataceae</taxon>
        <taxon>Lophiostoma</taxon>
    </lineage>
</organism>